<dbReference type="InterPro" id="IPR046668">
    <property type="entry name" value="DUF6538"/>
</dbReference>
<protein>
    <recommendedName>
        <fullName evidence="1">DUF6538 domain-containing protein</fullName>
    </recommendedName>
</protein>
<comment type="caution">
    <text evidence="2">The sequence shown here is derived from an EMBL/GenBank/DDBJ whole genome shotgun (WGS) entry which is preliminary data.</text>
</comment>
<accession>A0A6N6MGW9</accession>
<evidence type="ECO:0000313" key="3">
    <source>
        <dbReference type="Proteomes" id="UP000441523"/>
    </source>
</evidence>
<gene>
    <name evidence="2" type="ORF">F6X51_27155</name>
</gene>
<organism evidence="2 3">
    <name type="scientific">Methylobacterium planeticum</name>
    <dbReference type="NCBI Taxonomy" id="2615211"/>
    <lineage>
        <taxon>Bacteria</taxon>
        <taxon>Pseudomonadati</taxon>
        <taxon>Pseudomonadota</taxon>
        <taxon>Alphaproteobacteria</taxon>
        <taxon>Hyphomicrobiales</taxon>
        <taxon>Methylobacteriaceae</taxon>
        <taxon>Methylobacterium</taxon>
    </lineage>
</organism>
<dbReference type="RefSeq" id="WP_150967137.1">
    <property type="nucleotide sequence ID" value="NZ_VZZJ01000057.1"/>
</dbReference>
<feature type="domain" description="DUF6538" evidence="1">
    <location>
        <begin position="14"/>
        <end position="67"/>
    </location>
</feature>
<evidence type="ECO:0000313" key="2">
    <source>
        <dbReference type="EMBL" id="KAB1068190.1"/>
    </source>
</evidence>
<evidence type="ECO:0000259" key="1">
    <source>
        <dbReference type="Pfam" id="PF20172"/>
    </source>
</evidence>
<sequence length="293" mass="32410">MVLAMSRPWLDPDSGIWYLRKRVPKDLQALVGREVYKVSRGTKDPNVAKQRHAKALADLEVRWANLRAGPSTLSEREAHTLAASVNEDWLARYSENPSEPTGWRTDLYSELWAKTAPWDMDRPIEQRFRDLAASLVSPARSQEEWCIRLADESLAHLGRRVDEAGRIRLARAVANAIQRASLTLERAAHGDYPVQLSHNENVGSDAPTILPSPAPSTAVTLSVATPTNLALTGLFEGWWKEAQVAGRKTSTHESYSHTIKNLIAFLSHDDATRVTGDGVDPICGPPPMQVLGL</sequence>
<dbReference type="Proteomes" id="UP000441523">
    <property type="component" value="Unassembled WGS sequence"/>
</dbReference>
<reference evidence="2 3" key="1">
    <citation type="submission" date="2019-09" db="EMBL/GenBank/DDBJ databases">
        <title>YIM 132548 draft genome.</title>
        <authorList>
            <person name="Jiang L."/>
        </authorList>
    </citation>
    <scope>NUCLEOTIDE SEQUENCE [LARGE SCALE GENOMIC DNA]</scope>
    <source>
        <strain evidence="2 3">YIM 132548</strain>
    </source>
</reference>
<proteinExistence type="predicted"/>
<dbReference type="AlphaFoldDB" id="A0A6N6MGW9"/>
<dbReference type="Pfam" id="PF20172">
    <property type="entry name" value="DUF6538"/>
    <property type="match status" value="1"/>
</dbReference>
<dbReference type="EMBL" id="VZZJ01000057">
    <property type="protein sequence ID" value="KAB1068190.1"/>
    <property type="molecule type" value="Genomic_DNA"/>
</dbReference>
<name>A0A6N6MGW9_9HYPH</name>
<keyword evidence="3" id="KW-1185">Reference proteome</keyword>